<evidence type="ECO:0000256" key="2">
    <source>
        <dbReference type="ARBA" id="ARBA00022603"/>
    </source>
</evidence>
<dbReference type="PANTHER" id="PTHR12753">
    <property type="entry name" value="AD-003 - RELATED"/>
    <property type="match status" value="1"/>
</dbReference>
<protein>
    <recommendedName>
        <fullName evidence="6">Alpha N-terminal protein methyltransferase 1</fullName>
        <ecNumber evidence="5">2.1.1.244</ecNumber>
    </recommendedName>
    <alternativeName>
        <fullName evidence="7">X-Pro-Lys N-terminal protein methyltransferase 1</fullName>
    </alternativeName>
</protein>
<evidence type="ECO:0000256" key="1">
    <source>
        <dbReference type="ARBA" id="ARBA00009059"/>
    </source>
</evidence>
<comment type="similarity">
    <text evidence="1">Belongs to the methyltransferase superfamily. NTM1 family.</text>
</comment>
<evidence type="ECO:0000256" key="6">
    <source>
        <dbReference type="ARBA" id="ARBA00039449"/>
    </source>
</evidence>
<dbReference type="EMBL" id="CDMZ01000544">
    <property type="protein sequence ID" value="CEM16548.1"/>
    <property type="molecule type" value="Genomic_DNA"/>
</dbReference>
<name>A0A0G4FQ34_9ALVE</name>
<dbReference type="Gene3D" id="3.40.50.150">
    <property type="entry name" value="Vaccinia Virus protein VP39"/>
    <property type="match status" value="1"/>
</dbReference>
<dbReference type="Pfam" id="PF05891">
    <property type="entry name" value="Methyltransf_PK"/>
    <property type="match status" value="1"/>
</dbReference>
<dbReference type="InterPro" id="IPR008576">
    <property type="entry name" value="MeTrfase_NTM1"/>
</dbReference>
<dbReference type="InterPro" id="IPR029063">
    <property type="entry name" value="SAM-dependent_MTases_sf"/>
</dbReference>
<dbReference type="SUPFAM" id="SSF53335">
    <property type="entry name" value="S-adenosyl-L-methionine-dependent methyltransferases"/>
    <property type="match status" value="1"/>
</dbReference>
<keyword evidence="3" id="KW-0808">Transferase</keyword>
<comment type="catalytic activity">
    <reaction evidence="10">
        <text>N-terminal L-alanyl-L-prolyl-L-lysyl-[protein] + 3 S-adenosyl-L-methionine = N-terminal N,N,N-trimethyl-L-alanyl-L-prolyl-L-lysyl-[protein] + 3 S-adenosyl-L-homocysteine + 3 H(+)</text>
        <dbReference type="Rhea" id="RHEA:54712"/>
        <dbReference type="Rhea" id="RHEA-COMP:13785"/>
        <dbReference type="Rhea" id="RHEA-COMP:13971"/>
        <dbReference type="ChEBI" id="CHEBI:15378"/>
        <dbReference type="ChEBI" id="CHEBI:57856"/>
        <dbReference type="ChEBI" id="CHEBI:59789"/>
        <dbReference type="ChEBI" id="CHEBI:138057"/>
        <dbReference type="ChEBI" id="CHEBI:138315"/>
        <dbReference type="EC" id="2.1.1.244"/>
    </reaction>
</comment>
<sequence>MWKEELGEKGEKRTEWYKKAEDYWENQEVSVNGVLGGYEVVSHTDIAASSDFLNALKALPAEKGGPCGFEYACDCGAGIGRVSKGLLLKHFQKVDLVEPCEKYLRKAKDFVQSDRAKEFICVGLQDFDPIPDRYDVIWIQWVALYLTDPDLDSFLKRCKRALKPNGVICLKENVVVGVDGKFHIDKDDNSIMRTDEHYRVLIKKAGLQLLCEMRQPKFPKGLFPVFMFAFR</sequence>
<organism evidence="12">
    <name type="scientific">Chromera velia CCMP2878</name>
    <dbReference type="NCBI Taxonomy" id="1169474"/>
    <lineage>
        <taxon>Eukaryota</taxon>
        <taxon>Sar</taxon>
        <taxon>Alveolata</taxon>
        <taxon>Colpodellida</taxon>
        <taxon>Chromeraceae</taxon>
        <taxon>Chromera</taxon>
    </lineage>
</organism>
<dbReference type="VEuPathDB" id="CryptoDB:Cvel_18202"/>
<evidence type="ECO:0000256" key="8">
    <source>
        <dbReference type="ARBA" id="ARBA00047306"/>
    </source>
</evidence>
<dbReference type="GO" id="GO:0005737">
    <property type="term" value="C:cytoplasm"/>
    <property type="evidence" value="ECO:0007669"/>
    <property type="project" value="TreeGrafter"/>
</dbReference>
<comment type="catalytic activity">
    <reaction evidence="8">
        <text>N-terminal L-seryl-L-prolyl-L-lysyl-[protein] + 3 S-adenosyl-L-methionine = N-terminal N,N,N-trimethyl-L-seryl-L-prolyl-L-lysyl-[protein] + 3 S-adenosyl-L-homocysteine + 3 H(+)</text>
        <dbReference type="Rhea" id="RHEA:54724"/>
        <dbReference type="Rhea" id="RHEA-COMP:13789"/>
        <dbReference type="Rhea" id="RHEA-COMP:13973"/>
        <dbReference type="ChEBI" id="CHEBI:15378"/>
        <dbReference type="ChEBI" id="CHEBI:57856"/>
        <dbReference type="ChEBI" id="CHEBI:59789"/>
        <dbReference type="ChEBI" id="CHEBI:138061"/>
        <dbReference type="ChEBI" id="CHEBI:138317"/>
        <dbReference type="EC" id="2.1.1.244"/>
    </reaction>
</comment>
<dbReference type="PIRSF" id="PIRSF016958">
    <property type="entry name" value="DUF858_MeTrfase_lik"/>
    <property type="match status" value="1"/>
</dbReference>
<evidence type="ECO:0000256" key="11">
    <source>
        <dbReference type="PIRSR" id="PIRSR016958-1"/>
    </source>
</evidence>
<keyword evidence="4 11" id="KW-0949">S-adenosyl-L-methionine</keyword>
<evidence type="ECO:0000256" key="3">
    <source>
        <dbReference type="ARBA" id="ARBA00022679"/>
    </source>
</evidence>
<dbReference type="PANTHER" id="PTHR12753:SF0">
    <property type="entry name" value="ALPHA N-TERMINAL PROTEIN METHYLTRANSFERASE 1"/>
    <property type="match status" value="1"/>
</dbReference>
<dbReference type="FunFam" id="3.40.50.150:FF:000025">
    <property type="entry name" value="N-terminal Xaa-Pro-Lys N-methyltransferase 1"/>
    <property type="match status" value="1"/>
</dbReference>
<proteinExistence type="inferred from homology"/>
<dbReference type="GO" id="GO:0071885">
    <property type="term" value="F:N-terminal protein N-methyltransferase activity"/>
    <property type="evidence" value="ECO:0007669"/>
    <property type="project" value="UniProtKB-EC"/>
</dbReference>
<evidence type="ECO:0000256" key="7">
    <source>
        <dbReference type="ARBA" id="ARBA00043129"/>
    </source>
</evidence>
<dbReference type="PhylomeDB" id="A0A0G4FQ34"/>
<gene>
    <name evidence="12" type="ORF">Cvel_18202</name>
</gene>
<feature type="binding site" evidence="11">
    <location>
        <position position="140"/>
    </location>
    <ligand>
        <name>S-adenosyl-L-methionine</name>
        <dbReference type="ChEBI" id="CHEBI:59789"/>
    </ligand>
</feature>
<comment type="catalytic activity">
    <reaction evidence="9">
        <text>N-terminal L-prolyl-L-prolyl-L-lysyl-[protein] + 2 S-adenosyl-L-methionine = N-terminal N,N-dimethyl-L-prolyl-L-prolyl-L-lysyl-[protein] + 2 S-adenosyl-L-homocysteine + 2 H(+)</text>
        <dbReference type="Rhea" id="RHEA:54736"/>
        <dbReference type="Rhea" id="RHEA-COMP:13787"/>
        <dbReference type="Rhea" id="RHEA-COMP:13974"/>
        <dbReference type="ChEBI" id="CHEBI:15378"/>
        <dbReference type="ChEBI" id="CHEBI:57856"/>
        <dbReference type="ChEBI" id="CHEBI:59789"/>
        <dbReference type="ChEBI" id="CHEBI:138059"/>
        <dbReference type="ChEBI" id="CHEBI:138318"/>
        <dbReference type="EC" id="2.1.1.244"/>
    </reaction>
</comment>
<evidence type="ECO:0000256" key="5">
    <source>
        <dbReference type="ARBA" id="ARBA00039112"/>
    </source>
</evidence>
<feature type="binding site" evidence="11">
    <location>
        <position position="81"/>
    </location>
    <ligand>
        <name>S-adenosyl-L-methionine</name>
        <dbReference type="ChEBI" id="CHEBI:59789"/>
    </ligand>
</feature>
<evidence type="ECO:0000256" key="10">
    <source>
        <dbReference type="ARBA" id="ARBA00048167"/>
    </source>
</evidence>
<dbReference type="GO" id="GO:0032259">
    <property type="term" value="P:methylation"/>
    <property type="evidence" value="ECO:0007669"/>
    <property type="project" value="UniProtKB-KW"/>
</dbReference>
<evidence type="ECO:0000256" key="9">
    <source>
        <dbReference type="ARBA" id="ARBA00047885"/>
    </source>
</evidence>
<evidence type="ECO:0000256" key="4">
    <source>
        <dbReference type="ARBA" id="ARBA00022691"/>
    </source>
</evidence>
<dbReference type="AlphaFoldDB" id="A0A0G4FQ34"/>
<reference evidence="12" key="1">
    <citation type="submission" date="2014-11" db="EMBL/GenBank/DDBJ databases">
        <authorList>
            <person name="Otto D Thomas"/>
            <person name="Naeem Raeece"/>
        </authorList>
    </citation>
    <scope>NUCLEOTIDE SEQUENCE</scope>
</reference>
<keyword evidence="2" id="KW-0489">Methyltransferase</keyword>
<feature type="binding site" evidence="11">
    <location>
        <position position="76"/>
    </location>
    <ligand>
        <name>S-adenosyl-L-methionine</name>
        <dbReference type="ChEBI" id="CHEBI:59789"/>
    </ligand>
</feature>
<evidence type="ECO:0000313" key="12">
    <source>
        <dbReference type="EMBL" id="CEM16548.1"/>
    </source>
</evidence>
<accession>A0A0G4FQ34</accession>
<dbReference type="EC" id="2.1.1.244" evidence="5"/>
<feature type="binding site" evidence="11">
    <location>
        <begin position="124"/>
        <end position="125"/>
    </location>
    <ligand>
        <name>S-adenosyl-L-methionine</name>
        <dbReference type="ChEBI" id="CHEBI:59789"/>
    </ligand>
</feature>
<dbReference type="CDD" id="cd02440">
    <property type="entry name" value="AdoMet_MTases"/>
    <property type="match status" value="1"/>
</dbReference>